<dbReference type="Proteomes" id="UP000464954">
    <property type="component" value="Chromosome"/>
</dbReference>
<dbReference type="PANTHER" id="PTHR43016:SF13">
    <property type="entry name" value="PRESEQUENCE PROTEASE, MITOCHONDRIAL"/>
    <property type="match status" value="1"/>
</dbReference>
<keyword evidence="3" id="KW-1185">Reference proteome</keyword>
<dbReference type="Gene3D" id="3.30.830.10">
    <property type="entry name" value="Metalloenzyme, LuxS/M16 peptidase-like"/>
    <property type="match status" value="4"/>
</dbReference>
<organism evidence="2 3">
    <name type="scientific">Tichowtungia aerotolerans</name>
    <dbReference type="NCBI Taxonomy" id="2697043"/>
    <lineage>
        <taxon>Bacteria</taxon>
        <taxon>Pseudomonadati</taxon>
        <taxon>Kiritimatiellota</taxon>
        <taxon>Tichowtungiia</taxon>
        <taxon>Tichowtungiales</taxon>
        <taxon>Tichowtungiaceae</taxon>
        <taxon>Tichowtungia</taxon>
    </lineage>
</organism>
<proteinExistence type="predicted"/>
<dbReference type="InterPro" id="IPR007863">
    <property type="entry name" value="Peptidase_M16_C"/>
</dbReference>
<dbReference type="Pfam" id="PF00675">
    <property type="entry name" value="Peptidase_M16"/>
    <property type="match status" value="1"/>
</dbReference>
<sequence>METQFKLIRETAVAELNGIVKEYRHEPTGAEYISVENNDNNKVFGITFRTPPSDSTGVAHILEHTVLCGSRKYPLKDPFVQLLKGSLQTFLNAMTYPDKTVYPVASQNVQDFYNLVDVYLDAVFFPRITPAFFRQEGWHYELEGPDAPLTCKGVVYNEMKGAYSSPDSLLLERSQQSLFPDTTYSLDSGGNPSVIPTLTYGEFREFHETWYHPSNARIFFYGNDDPAKRLEILEEYLGGFQSLENPPDSSIPLQPSFKKPALIKETFAAGDEDSKAFVTVNWALPEGSLHFALTVLDHILTGTSGSPLRKALIESGLGEDIAGFGLETHLRQPAYSIGMKGVDTPNLGKVEKLIFQTLEKLVQDGIDPGDIDAALNSFEFDLRENNRGSCPQGLSVMLTMLETWLYDWDPLVLAAYEKPLAGLKQALADNPRYFEELIENSLLKNPHRSVVRLIPDAFKAEREDAEDAAVMQAVKDAMIPDEIKRTMTAAERLLDMQKAPDSPAAIKTIPLLCRNDLRKEVRVIPREIETFDNATVLFHDLFTGGIAYIDIGLDLHVLDTDDLPWVSLLGSMLLEMGTQKESFASLSQRIARKTGGIYAAPVHAVPEQSPESVSRLFLRGKCMANRIEDLFSIISDILFLPAFDNIKRFKEVLLEQKAEMESGLVPNGHTAVLSRLKAHYHEASRAAEAMGGIDALFFHREIEQRVDDEWAAILERIETILKKMLAGGLVVNVTADNRDRAVIFQSLEKFLCAFPTMGNNLSNPWAFKADLPKSEALTAPSRVNYVGSAINLFDNHYQHDGSALVVTKYLRTAWLWEKIRVQGGAYGALCTFEPCCGVFAFASYRDPNLADTLEVYAQTGEFLKNLDIDQDELSRALIGAIGGIDTYRLPDAKGYCDTLRWLTGITDEKRQQRRNEILATTVEHFRQFGEFLDMHDAVTAVLGSKESIELSNVPFERHLKVL</sequence>
<dbReference type="RefSeq" id="WP_160628874.1">
    <property type="nucleotide sequence ID" value="NZ_CP047593.1"/>
</dbReference>
<dbReference type="AlphaFoldDB" id="A0A6P1M6P9"/>
<dbReference type="InterPro" id="IPR011249">
    <property type="entry name" value="Metalloenz_LuxS/M16"/>
</dbReference>
<dbReference type="InterPro" id="IPR013578">
    <property type="entry name" value="Peptidase_M16C_assoc"/>
</dbReference>
<dbReference type="Pfam" id="PF22516">
    <property type="entry name" value="PreP_C"/>
    <property type="match status" value="1"/>
</dbReference>
<accession>A0A6P1M6P9</accession>
<dbReference type="SMART" id="SM01264">
    <property type="entry name" value="M16C_associated"/>
    <property type="match status" value="1"/>
</dbReference>
<dbReference type="SUPFAM" id="SSF63411">
    <property type="entry name" value="LuxS/MPP-like metallohydrolase"/>
    <property type="match status" value="4"/>
</dbReference>
<dbReference type="PANTHER" id="PTHR43016">
    <property type="entry name" value="PRESEQUENCE PROTEASE"/>
    <property type="match status" value="1"/>
</dbReference>
<dbReference type="Pfam" id="PF08367">
    <property type="entry name" value="M16C_assoc"/>
    <property type="match status" value="1"/>
</dbReference>
<name>A0A6P1M6P9_9BACT</name>
<dbReference type="KEGG" id="taer:GT409_09580"/>
<dbReference type="GO" id="GO:0004222">
    <property type="term" value="F:metalloendopeptidase activity"/>
    <property type="evidence" value="ECO:0007669"/>
    <property type="project" value="TreeGrafter"/>
</dbReference>
<evidence type="ECO:0000259" key="1">
    <source>
        <dbReference type="SMART" id="SM01264"/>
    </source>
</evidence>
<dbReference type="FunFam" id="3.30.830.10:FF:000034">
    <property type="entry name" value="presequence protease 1, chloroplastic/mitochondrial"/>
    <property type="match status" value="1"/>
</dbReference>
<dbReference type="Pfam" id="PF05193">
    <property type="entry name" value="Peptidase_M16_C"/>
    <property type="match status" value="1"/>
</dbReference>
<evidence type="ECO:0000313" key="2">
    <source>
        <dbReference type="EMBL" id="QHI69692.1"/>
    </source>
</evidence>
<protein>
    <submittedName>
        <fullName evidence="2">Peptidase M16</fullName>
    </submittedName>
</protein>
<dbReference type="GO" id="GO:0046872">
    <property type="term" value="F:metal ion binding"/>
    <property type="evidence" value="ECO:0007669"/>
    <property type="project" value="InterPro"/>
</dbReference>
<gene>
    <name evidence="2" type="ORF">GT409_09580</name>
</gene>
<feature type="domain" description="Peptidase M16C associated" evidence="1">
    <location>
        <begin position="453"/>
        <end position="702"/>
    </location>
</feature>
<dbReference type="GO" id="GO:0016485">
    <property type="term" value="P:protein processing"/>
    <property type="evidence" value="ECO:0007669"/>
    <property type="project" value="TreeGrafter"/>
</dbReference>
<evidence type="ECO:0000313" key="3">
    <source>
        <dbReference type="Proteomes" id="UP000464954"/>
    </source>
</evidence>
<reference evidence="2 3" key="1">
    <citation type="submission" date="2020-01" db="EMBL/GenBank/DDBJ databases">
        <title>Ponticoccus aerotolerans gen. nov., sp. nov., an anaerobic bacterium and proposal of Ponticoccusceae fam. nov., Ponticoccusles ord. nov. and Ponticoccuse classis nov. in the phylum Kiritimatiellaeota.</title>
        <authorList>
            <person name="Zhou L.Y."/>
            <person name="Du Z.J."/>
        </authorList>
    </citation>
    <scope>NUCLEOTIDE SEQUENCE [LARGE SCALE GENOMIC DNA]</scope>
    <source>
        <strain evidence="2 3">S-5007</strain>
    </source>
</reference>
<dbReference type="EMBL" id="CP047593">
    <property type="protein sequence ID" value="QHI69692.1"/>
    <property type="molecule type" value="Genomic_DNA"/>
</dbReference>
<dbReference type="InterPro" id="IPR055130">
    <property type="entry name" value="PreP_C"/>
</dbReference>
<dbReference type="InterPro" id="IPR011765">
    <property type="entry name" value="Pept_M16_N"/>
</dbReference>